<dbReference type="RefSeq" id="WP_012634160.1">
    <property type="nucleotide sequence ID" value="NC_011891.1"/>
</dbReference>
<dbReference type="KEGG" id="acp:A2cp1_3100"/>
<dbReference type="Proteomes" id="UP000007089">
    <property type="component" value="Chromosome"/>
</dbReference>
<evidence type="ECO:0000313" key="2">
    <source>
        <dbReference type="Proteomes" id="UP000007089"/>
    </source>
</evidence>
<proteinExistence type="predicted"/>
<sequence length="104" mass="11103">MQIDAIRDALDVRVGRTFGANDVRRLQETIEVLGPFARLSVDFGAVRQCDDAALARFASLLAWVPGAQISVRGLTVHQWRLLTYLGVHPGDAEGAAATAGAFGP</sequence>
<dbReference type="HOGENOM" id="CLU_2244315_0_0_7"/>
<keyword evidence="2" id="KW-1185">Reference proteome</keyword>
<name>B8JG32_ANAD2</name>
<organism evidence="1 2">
    <name type="scientific">Anaeromyxobacter dehalogenans (strain ATCC BAA-258 / DSM 21875 / 2CP-1)</name>
    <dbReference type="NCBI Taxonomy" id="455488"/>
    <lineage>
        <taxon>Bacteria</taxon>
        <taxon>Pseudomonadati</taxon>
        <taxon>Myxococcota</taxon>
        <taxon>Myxococcia</taxon>
        <taxon>Myxococcales</taxon>
        <taxon>Cystobacterineae</taxon>
        <taxon>Anaeromyxobacteraceae</taxon>
        <taxon>Anaeromyxobacter</taxon>
    </lineage>
</organism>
<dbReference type="EMBL" id="CP001359">
    <property type="protein sequence ID" value="ACL66435.1"/>
    <property type="molecule type" value="Genomic_DNA"/>
</dbReference>
<dbReference type="AlphaFoldDB" id="B8JG32"/>
<gene>
    <name evidence="1" type="ordered locus">A2cp1_3100</name>
</gene>
<accession>B8JG32</accession>
<evidence type="ECO:0000313" key="1">
    <source>
        <dbReference type="EMBL" id="ACL66435.1"/>
    </source>
</evidence>
<reference evidence="1" key="1">
    <citation type="submission" date="2009-01" db="EMBL/GenBank/DDBJ databases">
        <title>Complete sequence of Anaeromyxobacter dehalogenans 2CP-1.</title>
        <authorList>
            <consortium name="US DOE Joint Genome Institute"/>
            <person name="Lucas S."/>
            <person name="Copeland A."/>
            <person name="Lapidus A."/>
            <person name="Glavina del Rio T."/>
            <person name="Dalin E."/>
            <person name="Tice H."/>
            <person name="Bruce D."/>
            <person name="Goodwin L."/>
            <person name="Pitluck S."/>
            <person name="Saunders E."/>
            <person name="Brettin T."/>
            <person name="Detter J.C."/>
            <person name="Han C."/>
            <person name="Larimer F."/>
            <person name="Land M."/>
            <person name="Hauser L."/>
            <person name="Kyrpides N."/>
            <person name="Ovchinnikova G."/>
            <person name="Beliaev A.S."/>
            <person name="Richardson P."/>
        </authorList>
    </citation>
    <scope>NUCLEOTIDE SEQUENCE</scope>
    <source>
        <strain evidence="1">2CP-1</strain>
    </source>
</reference>
<evidence type="ECO:0008006" key="3">
    <source>
        <dbReference type="Google" id="ProtNLM"/>
    </source>
</evidence>
<protein>
    <recommendedName>
        <fullName evidence="3">STAS domain-containing protein</fullName>
    </recommendedName>
</protein>